<dbReference type="Pfam" id="PF25390">
    <property type="entry name" value="WD40_RLD"/>
    <property type="match status" value="1"/>
</dbReference>
<evidence type="ECO:0000256" key="2">
    <source>
        <dbReference type="ARBA" id="ARBA00005272"/>
    </source>
</evidence>
<organism evidence="13">
    <name type="scientific">Salvia splendens</name>
    <name type="common">Scarlet sage</name>
    <dbReference type="NCBI Taxonomy" id="180675"/>
    <lineage>
        <taxon>Eukaryota</taxon>
        <taxon>Viridiplantae</taxon>
        <taxon>Streptophyta</taxon>
        <taxon>Embryophyta</taxon>
        <taxon>Tracheophyta</taxon>
        <taxon>Spermatophyta</taxon>
        <taxon>Magnoliopsida</taxon>
        <taxon>eudicotyledons</taxon>
        <taxon>Gunneridae</taxon>
        <taxon>Pentapetalae</taxon>
        <taxon>asterids</taxon>
        <taxon>lamiids</taxon>
        <taxon>Lamiales</taxon>
        <taxon>Lamiaceae</taxon>
        <taxon>Nepetoideae</taxon>
        <taxon>Mentheae</taxon>
        <taxon>Salviinae</taxon>
        <taxon>Salvia</taxon>
        <taxon>Salvia subgen. Calosphace</taxon>
        <taxon>core Calosphace</taxon>
    </lineage>
</organism>
<accession>A0A8X8W9J3</accession>
<feature type="repeat" description="RCC1" evidence="10">
    <location>
        <begin position="155"/>
        <end position="208"/>
    </location>
</feature>
<keyword evidence="3" id="KW-0285">Flavoprotein</keyword>
<dbReference type="PANTHER" id="PTHR42913:SF4">
    <property type="entry name" value="ALTERNATIVE NAD(P)H-UBIQUINONE OXIDOREDUCTASE C1, CHLOROPLASTIC_MITOCHONDRIAL"/>
    <property type="match status" value="1"/>
</dbReference>
<keyword evidence="4" id="KW-0677">Repeat</keyword>
<comment type="caution">
    <text evidence="13">The sequence shown here is derived from an EMBL/GenBank/DDBJ whole genome shotgun (WGS) entry which is preliminary data.</text>
</comment>
<evidence type="ECO:0000313" key="13">
    <source>
        <dbReference type="EMBL" id="KAG6390114.1"/>
    </source>
</evidence>
<reference evidence="13" key="1">
    <citation type="submission" date="2018-01" db="EMBL/GenBank/DDBJ databases">
        <authorList>
            <person name="Mao J.F."/>
        </authorList>
    </citation>
    <scope>NUCLEOTIDE SEQUENCE</scope>
    <source>
        <strain evidence="13">Huo1</strain>
        <tissue evidence="13">Leaf</tissue>
    </source>
</reference>
<dbReference type="SUPFAM" id="SSF51905">
    <property type="entry name" value="FAD/NAD(P)-binding domain"/>
    <property type="match status" value="1"/>
</dbReference>
<dbReference type="PROSITE" id="PS00626">
    <property type="entry name" value="RCC1_2"/>
    <property type="match status" value="2"/>
</dbReference>
<dbReference type="PROSITE" id="PS50012">
    <property type="entry name" value="RCC1_3"/>
    <property type="match status" value="6"/>
</dbReference>
<dbReference type="InterPro" id="IPR023753">
    <property type="entry name" value="FAD/NAD-binding_dom"/>
</dbReference>
<dbReference type="Gene3D" id="2.130.10.30">
    <property type="entry name" value="Regulator of chromosome condensation 1/beta-lactamase-inhibitor protein II"/>
    <property type="match status" value="2"/>
</dbReference>
<name>A0A8X8W9J3_SALSN</name>
<feature type="repeat" description="RCC1" evidence="10">
    <location>
        <begin position="103"/>
        <end position="154"/>
    </location>
</feature>
<proteinExistence type="inferred from homology"/>
<keyword evidence="5" id="KW-0274">FAD</keyword>
<dbReference type="EMBL" id="PNBA02000020">
    <property type="protein sequence ID" value="KAG6390114.1"/>
    <property type="molecule type" value="Genomic_DNA"/>
</dbReference>
<dbReference type="InterPro" id="IPR058923">
    <property type="entry name" value="RCC1-like_dom"/>
</dbReference>
<comment type="catalytic activity">
    <reaction evidence="8">
        <text>demethylphylloquinone + NADPH + H(+) = demethylphylloquinol + NADP(+)</text>
        <dbReference type="Rhea" id="RHEA:47744"/>
        <dbReference type="ChEBI" id="CHEBI:15378"/>
        <dbReference type="ChEBI" id="CHEBI:31087"/>
        <dbReference type="ChEBI" id="CHEBI:57783"/>
        <dbReference type="ChEBI" id="CHEBI:58349"/>
        <dbReference type="ChEBI" id="CHEBI:87844"/>
        <dbReference type="EC" id="1.6.5.12"/>
    </reaction>
</comment>
<dbReference type="GO" id="GO:0042372">
    <property type="term" value="P:phylloquinone biosynthetic process"/>
    <property type="evidence" value="ECO:0007669"/>
    <property type="project" value="TreeGrafter"/>
</dbReference>
<dbReference type="InterPro" id="IPR036188">
    <property type="entry name" value="FAD/NAD-bd_sf"/>
</dbReference>
<reference evidence="13" key="2">
    <citation type="submission" date="2020-08" db="EMBL/GenBank/DDBJ databases">
        <title>Plant Genome Project.</title>
        <authorList>
            <person name="Zhang R.-G."/>
        </authorList>
    </citation>
    <scope>NUCLEOTIDE SEQUENCE</scope>
    <source>
        <strain evidence="13">Huo1</strain>
        <tissue evidence="13">Leaf</tissue>
    </source>
</reference>
<dbReference type="GO" id="GO:0003955">
    <property type="term" value="F:NAD(P)H dehydrogenase (quinone) activity"/>
    <property type="evidence" value="ECO:0007669"/>
    <property type="project" value="TreeGrafter"/>
</dbReference>
<dbReference type="FunFam" id="3.50.50.100:FF:000010">
    <property type="entry name" value="Alternative NAD(P)H-ubiquinone oxidoreductase C1, chloroplastic/mitochondrial"/>
    <property type="match status" value="1"/>
</dbReference>
<dbReference type="Proteomes" id="UP000298416">
    <property type="component" value="Unassembled WGS sequence"/>
</dbReference>
<dbReference type="PANTHER" id="PTHR42913">
    <property type="entry name" value="APOPTOSIS-INDUCING FACTOR 1"/>
    <property type="match status" value="1"/>
</dbReference>
<dbReference type="GO" id="GO:0009507">
    <property type="term" value="C:chloroplast"/>
    <property type="evidence" value="ECO:0007669"/>
    <property type="project" value="TreeGrafter"/>
</dbReference>
<feature type="repeat" description="RCC1" evidence="10">
    <location>
        <begin position="209"/>
        <end position="269"/>
    </location>
</feature>
<dbReference type="AlphaFoldDB" id="A0A8X8W9J3"/>
<dbReference type="SUPFAM" id="SSF50985">
    <property type="entry name" value="RCC1/BLIP-II"/>
    <property type="match status" value="1"/>
</dbReference>
<dbReference type="Gene3D" id="3.50.50.100">
    <property type="match status" value="1"/>
</dbReference>
<comment type="similarity">
    <text evidence="2">Belongs to the NADH dehydrogenase family.</text>
</comment>
<evidence type="ECO:0000256" key="8">
    <source>
        <dbReference type="ARBA" id="ARBA00052971"/>
    </source>
</evidence>
<keyword evidence="7" id="KW-0560">Oxidoreductase</keyword>
<feature type="repeat" description="RCC1" evidence="10">
    <location>
        <begin position="49"/>
        <end position="102"/>
    </location>
</feature>
<feature type="repeat" description="RCC1" evidence="10">
    <location>
        <begin position="320"/>
        <end position="372"/>
    </location>
</feature>
<evidence type="ECO:0000259" key="11">
    <source>
        <dbReference type="Pfam" id="PF07992"/>
    </source>
</evidence>
<evidence type="ECO:0000256" key="1">
    <source>
        <dbReference type="ARBA" id="ARBA00001974"/>
    </source>
</evidence>
<evidence type="ECO:0000313" key="14">
    <source>
        <dbReference type="Proteomes" id="UP000298416"/>
    </source>
</evidence>
<gene>
    <name evidence="13" type="ORF">SASPL_151596</name>
</gene>
<evidence type="ECO:0000256" key="10">
    <source>
        <dbReference type="PROSITE-ProRule" id="PRU00235"/>
    </source>
</evidence>
<dbReference type="InterPro" id="IPR051169">
    <property type="entry name" value="NADH-Q_oxidoreductase"/>
</dbReference>
<evidence type="ECO:0000256" key="9">
    <source>
        <dbReference type="ARBA" id="ARBA00066844"/>
    </source>
</evidence>
<protein>
    <recommendedName>
        <fullName evidence="9">demethylphylloquinone reductase</fullName>
        <ecNumber evidence="9">1.6.5.12</ecNumber>
    </recommendedName>
</protein>
<evidence type="ECO:0000256" key="7">
    <source>
        <dbReference type="ARBA" id="ARBA00023002"/>
    </source>
</evidence>
<evidence type="ECO:0000256" key="3">
    <source>
        <dbReference type="ARBA" id="ARBA00022630"/>
    </source>
</evidence>
<feature type="repeat" description="RCC1" evidence="10">
    <location>
        <begin position="270"/>
        <end position="319"/>
    </location>
</feature>
<evidence type="ECO:0000256" key="4">
    <source>
        <dbReference type="ARBA" id="ARBA00022737"/>
    </source>
</evidence>
<sequence>MGISRTHACMKKIAFLSNLMSKKASGSRLFCAESGRRDDFDEVLSIGKRFAAVWGNGDFGRLGLGNLESKWRPKPISPSVFGDQSLKEVACGGAHTLFLTENGDVYATGLNDFGQLGISETQDYSTEPRRVSSIPKRIVKISAGYHHSAAITEDGELYSWGKNANGQLGLGKKAQKIIPIPCKVECLEGVTIRAISLGFEHSIAITDNGEALSWGDGESGRLGHGHESSILGFQKTSSEYTPRLIKSLEGIQVKSVSAGMLHSACISEDGSVYVFGEKELGKWGFGKAKNVTTPSTIDAMPYSDEVACGAYHTCVITNGGELYSWGTNENGCLGIGCTNVSYSPERVQGSLSTQPVIKVSCGWKHTAAVSDGRVYTWGWGGSNGTFQDDGHSPGGQLGQGHDMDYVEPRLLDFHKSVKALDGMFHRCIPSLKPPNHDEAEYTGSGEQLHWRNPYQRQSRSYRANSGLFSSSVPRQGLRVLGSISGAGYGAGAVSEKQSLPSSYAWPENNKRPRVCILGGGFGGLYTALRLESLEWPDGKKPQVVLVDQSERFVFKPLLYELLSGEVDEWEIAPYFSDLLSSTTVQFFKDRVQALHPSDHLGMDAAALSQSAGTVHLESGLLIEYDWLVLALGSDAKLDVVPGAMEYALPFSTLEDARRVNEKLTAMERKYFGKDSPIRVAVVGCGYSGVELAATVSERLRDRGVVQAINVDKMILPNAPPSNRESALKVLLSRKVELLLGYFVRCMRRASELRSSPEFENAQAAHDTTEHDHERFILELQPTERGIESQIVEADLVLWTVGSKPLLPEVTTSDRPIGLPLNGRGQAETDETLRVKGHPRTFAIGDSSAVKDKQGKLLPGTAQVAFQQADFAGWNLWAAINDRPLLPFRFQNLGEMMTLGRYDAAITPSFIEGLTLEGPVGHTARKIAYLLRLPTDEHRVKVGISWLAKSAVESTALLQDTFTKMLSGS</sequence>
<comment type="cofactor">
    <cofactor evidence="1">
        <name>FAD</name>
        <dbReference type="ChEBI" id="CHEBI:57692"/>
    </cofactor>
</comment>
<feature type="domain" description="FAD/NAD(P)-binding" evidence="11">
    <location>
        <begin position="513"/>
        <end position="868"/>
    </location>
</feature>
<dbReference type="InterPro" id="IPR009091">
    <property type="entry name" value="RCC1/BLIP-II"/>
</dbReference>
<dbReference type="Pfam" id="PF07992">
    <property type="entry name" value="Pyr_redox_2"/>
    <property type="match status" value="1"/>
</dbReference>
<keyword evidence="14" id="KW-1185">Reference proteome</keyword>
<evidence type="ECO:0000256" key="5">
    <source>
        <dbReference type="ARBA" id="ARBA00022827"/>
    </source>
</evidence>
<evidence type="ECO:0000256" key="6">
    <source>
        <dbReference type="ARBA" id="ARBA00022857"/>
    </source>
</evidence>
<dbReference type="InterPro" id="IPR000408">
    <property type="entry name" value="Reg_chr_condens"/>
</dbReference>
<evidence type="ECO:0000259" key="12">
    <source>
        <dbReference type="Pfam" id="PF25390"/>
    </source>
</evidence>
<dbReference type="EC" id="1.6.5.12" evidence="9"/>
<dbReference type="PRINTS" id="PR00633">
    <property type="entry name" value="RCCNDNSATION"/>
</dbReference>
<dbReference type="GO" id="GO:0019646">
    <property type="term" value="P:aerobic electron transport chain"/>
    <property type="evidence" value="ECO:0007669"/>
    <property type="project" value="TreeGrafter"/>
</dbReference>
<keyword evidence="6" id="KW-0521">NADP</keyword>
<feature type="domain" description="RCC1-like" evidence="12">
    <location>
        <begin position="52"/>
        <end position="417"/>
    </location>
</feature>